<reference evidence="2" key="1">
    <citation type="journal article" date="2013" name="Nat. Genet.">
        <title>The duck genome and transcriptome provide insight into an avian influenza virus reservoir species.</title>
        <authorList>
            <person name="Huang Y."/>
            <person name="Li Y."/>
            <person name="Burt D.W."/>
            <person name="Chen H."/>
            <person name="Zhang Y."/>
            <person name="Qian W."/>
            <person name="Kim H."/>
            <person name="Gan S."/>
            <person name="Zhao Y."/>
            <person name="Li J."/>
            <person name="Yi K."/>
            <person name="Feng H."/>
            <person name="Zhu P."/>
            <person name="Li B."/>
            <person name="Liu Q."/>
            <person name="Fairley S."/>
            <person name="Magor K.E."/>
            <person name="Du Z."/>
            <person name="Hu X."/>
            <person name="Goodman L."/>
            <person name="Tafer H."/>
            <person name="Vignal A."/>
            <person name="Lee T."/>
            <person name="Kim K.W."/>
            <person name="Sheng Z."/>
            <person name="An Y."/>
            <person name="Searle S."/>
            <person name="Herrero J."/>
            <person name="Groenen M.A."/>
            <person name="Crooijmans R.P."/>
            <person name="Faraut T."/>
            <person name="Cai Q."/>
            <person name="Webster R.G."/>
            <person name="Aldridge J.R."/>
            <person name="Warren W.C."/>
            <person name="Bartschat S."/>
            <person name="Kehr S."/>
            <person name="Marz M."/>
            <person name="Stadler P.F."/>
            <person name="Smith J."/>
            <person name="Kraus R.H."/>
            <person name="Zhao Y."/>
            <person name="Ren L."/>
            <person name="Fei J."/>
            <person name="Morisson M."/>
            <person name="Kaiser P."/>
            <person name="Griffin D.K."/>
            <person name="Rao M."/>
            <person name="Pitel F."/>
            <person name="Wang J."/>
            <person name="Li N."/>
        </authorList>
    </citation>
    <scope>NUCLEOTIDE SEQUENCE [LARGE SCALE GENOMIC DNA]</scope>
</reference>
<gene>
    <name evidence="1" type="ORF">Anapl_00674</name>
</gene>
<name>R0LNJ2_ANAPL</name>
<proteinExistence type="predicted"/>
<sequence>MCLKKFCTNADLTVAEIWHRNEGKRMDAGIVHNVQAFMEKRCSVQGPLQIPTEKSEASNFNGWLCRARDVQTKRVSSISEAFSPPQGLKSSCAEDTTEIFMGKDHTQSQGDADATARSSGHMCEGAFTSQHTELTIPHCCPRGKQGQVLKFSARLCSRPVDWEPAVLLGIRERTWTTSLAPAEPRAGGLKGTPSVTGLRLFIATVTHSRTLRRDQLQSHRFSWSEPWTSNCLDSANVDLEAAFITSSPSNTHFAHEFILLTSTEGPGVSQPGITGISATQNQSENTSVKARLTLLTNT</sequence>
<keyword evidence="2" id="KW-1185">Reference proteome</keyword>
<dbReference type="Proteomes" id="UP000296049">
    <property type="component" value="Unassembled WGS sequence"/>
</dbReference>
<organism evidence="1 2">
    <name type="scientific">Anas platyrhynchos</name>
    <name type="common">Mallard</name>
    <name type="synonym">Anas boschas</name>
    <dbReference type="NCBI Taxonomy" id="8839"/>
    <lineage>
        <taxon>Eukaryota</taxon>
        <taxon>Metazoa</taxon>
        <taxon>Chordata</taxon>
        <taxon>Craniata</taxon>
        <taxon>Vertebrata</taxon>
        <taxon>Euteleostomi</taxon>
        <taxon>Archelosauria</taxon>
        <taxon>Archosauria</taxon>
        <taxon>Dinosauria</taxon>
        <taxon>Saurischia</taxon>
        <taxon>Theropoda</taxon>
        <taxon>Coelurosauria</taxon>
        <taxon>Aves</taxon>
        <taxon>Neognathae</taxon>
        <taxon>Galloanserae</taxon>
        <taxon>Anseriformes</taxon>
        <taxon>Anatidae</taxon>
        <taxon>Anatinae</taxon>
        <taxon>Anas</taxon>
    </lineage>
</organism>
<evidence type="ECO:0000313" key="2">
    <source>
        <dbReference type="Proteomes" id="UP000296049"/>
    </source>
</evidence>
<accession>R0LNJ2</accession>
<dbReference type="AlphaFoldDB" id="R0LNJ2"/>
<protein>
    <submittedName>
        <fullName evidence="1">Uncharacterized protein</fullName>
    </submittedName>
</protein>
<dbReference type="EMBL" id="KB742873">
    <property type="protein sequence ID" value="EOB03295.1"/>
    <property type="molecule type" value="Genomic_DNA"/>
</dbReference>
<evidence type="ECO:0000313" key="1">
    <source>
        <dbReference type="EMBL" id="EOB03295.1"/>
    </source>
</evidence>